<dbReference type="AlphaFoldDB" id="A0A1I0UT36"/>
<protein>
    <submittedName>
        <fullName evidence="6 8">Transcriptional regulator</fullName>
    </submittedName>
</protein>
<keyword evidence="3" id="KW-0804">Transcription</keyword>
<dbReference type="SUPFAM" id="SSF54909">
    <property type="entry name" value="Dimeric alpha+beta barrel"/>
    <property type="match status" value="1"/>
</dbReference>
<proteinExistence type="predicted"/>
<dbReference type="STRING" id="319939.SAMN05216263_12121"/>
<feature type="region of interest" description="Disordered" evidence="4">
    <location>
        <begin position="144"/>
        <end position="172"/>
    </location>
</feature>
<evidence type="ECO:0000256" key="3">
    <source>
        <dbReference type="ARBA" id="ARBA00023163"/>
    </source>
</evidence>
<dbReference type="KEGG" id="poj:PtoMrB4_09800"/>
<dbReference type="GO" id="GO:0043565">
    <property type="term" value="F:sequence-specific DNA binding"/>
    <property type="evidence" value="ECO:0007669"/>
    <property type="project" value="InterPro"/>
</dbReference>
<gene>
    <name evidence="8" type="ORF">GO594_23870</name>
    <name evidence="7" type="ORF">PtoMrB4_09800</name>
    <name evidence="6" type="ORF">WP8S17C03_09350</name>
</gene>
<evidence type="ECO:0000313" key="6">
    <source>
        <dbReference type="EMBL" id="BBT14886.1"/>
    </source>
</evidence>
<dbReference type="EMBL" id="AP022213">
    <property type="protein sequence ID" value="BBT14886.1"/>
    <property type="molecule type" value="Genomic_DNA"/>
</dbReference>
<evidence type="ECO:0000313" key="11">
    <source>
        <dbReference type="Proteomes" id="UP000515591"/>
    </source>
</evidence>
<dbReference type="CDD" id="cd00090">
    <property type="entry name" value="HTH_ARSR"/>
    <property type="match status" value="1"/>
</dbReference>
<dbReference type="EMBL" id="WTFN01000078">
    <property type="protein sequence ID" value="MWK59034.1"/>
    <property type="molecule type" value="Genomic_DNA"/>
</dbReference>
<dbReference type="PROSITE" id="PS00519">
    <property type="entry name" value="HTH_ASNC_1"/>
    <property type="match status" value="1"/>
</dbReference>
<reference evidence="8 9" key="2">
    <citation type="submission" date="2019-12" db="EMBL/GenBank/DDBJ databases">
        <title>Draft genome sequence of Pseudomonas otitidis recovered from a chicken carcass.</title>
        <authorList>
            <person name="Vieira T.R."/>
            <person name="Oliviera E.F.C."/>
            <person name="Silva N.M.V."/>
            <person name="Sambrano G.E."/>
            <person name="Cibulski S.P."/>
            <person name="Cardoso M.R.I."/>
        </authorList>
    </citation>
    <scope>NUCLEOTIDE SEQUENCE [LARGE SCALE GENOMIC DNA]</scope>
    <source>
        <strain evidence="8 9">25_K</strain>
    </source>
</reference>
<keyword evidence="1" id="KW-0805">Transcription regulation</keyword>
<dbReference type="GeneID" id="57396191"/>
<dbReference type="GO" id="GO:0043200">
    <property type="term" value="P:response to amino acid"/>
    <property type="evidence" value="ECO:0007669"/>
    <property type="project" value="TreeGrafter"/>
</dbReference>
<evidence type="ECO:0000313" key="7">
    <source>
        <dbReference type="EMBL" id="BCA27003.1"/>
    </source>
</evidence>
<dbReference type="PROSITE" id="PS50956">
    <property type="entry name" value="HTH_ASNC_2"/>
    <property type="match status" value="1"/>
</dbReference>
<dbReference type="InterPro" id="IPR019888">
    <property type="entry name" value="Tscrpt_reg_AsnC-like"/>
</dbReference>
<dbReference type="InterPro" id="IPR019885">
    <property type="entry name" value="Tscrpt_reg_HTH_AsnC-type_CS"/>
</dbReference>
<dbReference type="RefSeq" id="WP_044410636.1">
    <property type="nucleotide sequence ID" value="NZ_AP022213.1"/>
</dbReference>
<evidence type="ECO:0000313" key="8">
    <source>
        <dbReference type="EMBL" id="MWK59034.1"/>
    </source>
</evidence>
<evidence type="ECO:0000256" key="1">
    <source>
        <dbReference type="ARBA" id="ARBA00023015"/>
    </source>
</evidence>
<evidence type="ECO:0000259" key="5">
    <source>
        <dbReference type="PROSITE" id="PS50956"/>
    </source>
</evidence>
<organism evidence="8 9">
    <name type="scientific">Metapseudomonas otitidis</name>
    <dbReference type="NCBI Taxonomy" id="319939"/>
    <lineage>
        <taxon>Bacteria</taxon>
        <taxon>Pseudomonadati</taxon>
        <taxon>Pseudomonadota</taxon>
        <taxon>Gammaproteobacteria</taxon>
        <taxon>Pseudomonadales</taxon>
        <taxon>Pseudomonadaceae</taxon>
        <taxon>Metapseudomonas</taxon>
    </lineage>
</organism>
<reference evidence="7 10" key="3">
    <citation type="journal article" date="2020" name="Microbiol. Resour. Announc.">
        <title>Complete genome sequence of Pseudomonas otitidis strain MrB4, isolated from Lake Biwa in Japan.</title>
        <authorList>
            <person name="Miyazaki K."/>
            <person name="Hase E."/>
            <person name="Maruya T."/>
        </authorList>
    </citation>
    <scope>NUCLEOTIDE SEQUENCE [LARGE SCALE GENOMIC DNA]</scope>
    <source>
        <strain evidence="7 10">MrB4</strain>
    </source>
</reference>
<dbReference type="Gene3D" id="3.30.70.920">
    <property type="match status" value="1"/>
</dbReference>
<dbReference type="GO" id="GO:0005829">
    <property type="term" value="C:cytosol"/>
    <property type="evidence" value="ECO:0007669"/>
    <property type="project" value="TreeGrafter"/>
</dbReference>
<dbReference type="GO" id="GO:0006355">
    <property type="term" value="P:regulation of DNA-templated transcription"/>
    <property type="evidence" value="ECO:0007669"/>
    <property type="project" value="UniProtKB-ARBA"/>
</dbReference>
<evidence type="ECO:0000313" key="9">
    <source>
        <dbReference type="Proteomes" id="UP000461288"/>
    </source>
</evidence>
<dbReference type="Pfam" id="PF01037">
    <property type="entry name" value="AsnC_trans_reg"/>
    <property type="match status" value="1"/>
</dbReference>
<dbReference type="PANTHER" id="PTHR30154">
    <property type="entry name" value="LEUCINE-RESPONSIVE REGULATORY PROTEIN"/>
    <property type="match status" value="1"/>
</dbReference>
<feature type="compositionally biased region" description="Polar residues" evidence="4">
    <location>
        <begin position="162"/>
        <end position="172"/>
    </location>
</feature>
<dbReference type="InterPro" id="IPR011008">
    <property type="entry name" value="Dimeric_a/b-barrel"/>
</dbReference>
<evidence type="ECO:0000313" key="10">
    <source>
        <dbReference type="Proteomes" id="UP000501237"/>
    </source>
</evidence>
<dbReference type="InterPro" id="IPR000485">
    <property type="entry name" value="AsnC-type_HTH_dom"/>
</dbReference>
<dbReference type="Proteomes" id="UP000515591">
    <property type="component" value="Chromosome"/>
</dbReference>
<dbReference type="Pfam" id="PF13404">
    <property type="entry name" value="HTH_AsnC-type"/>
    <property type="match status" value="1"/>
</dbReference>
<dbReference type="Proteomes" id="UP000501237">
    <property type="component" value="Chromosome"/>
</dbReference>
<dbReference type="InterPro" id="IPR019887">
    <property type="entry name" value="Tscrpt_reg_AsnC/Lrp_C"/>
</dbReference>
<name>A0A1I0UT36_9GAMM</name>
<sequence length="172" mass="18609">MDKYDRLLLAALMENGRATFAELGRRVNLSAPAVADRVAKLESAGVITGYHASVDLAKVGLPIECVIELRLTDHESKRTLEALARIPQIALCHRITGDACVLMKAAVASMPELQDLLDHLSQYGASKTSLILSTPFEQRIPAPLQVQAPRAEPTRRKAAEAQRSSKSPSIGT</sequence>
<dbReference type="SUPFAM" id="SSF46785">
    <property type="entry name" value="Winged helix' DNA-binding domain"/>
    <property type="match status" value="1"/>
</dbReference>
<dbReference type="Proteomes" id="UP000461288">
    <property type="component" value="Unassembled WGS sequence"/>
</dbReference>
<dbReference type="PANTHER" id="PTHR30154:SF53">
    <property type="entry name" value="HTH-TYPE TRANSCRIPTIONAL REGULATOR LRPC"/>
    <property type="match status" value="1"/>
</dbReference>
<evidence type="ECO:0000256" key="2">
    <source>
        <dbReference type="ARBA" id="ARBA00023125"/>
    </source>
</evidence>
<dbReference type="SMART" id="SM00344">
    <property type="entry name" value="HTH_ASNC"/>
    <property type="match status" value="1"/>
</dbReference>
<dbReference type="FunFam" id="1.10.10.10:FF:000646">
    <property type="entry name" value="Transcriptional regulator, AsnC family"/>
    <property type="match status" value="1"/>
</dbReference>
<dbReference type="PRINTS" id="PR00033">
    <property type="entry name" value="HTHASNC"/>
</dbReference>
<accession>A0A1I0UT36</accession>
<dbReference type="InterPro" id="IPR036390">
    <property type="entry name" value="WH_DNA-bd_sf"/>
</dbReference>
<feature type="domain" description="HTH asnC-type" evidence="5">
    <location>
        <begin position="1"/>
        <end position="62"/>
    </location>
</feature>
<dbReference type="Gene3D" id="1.10.10.10">
    <property type="entry name" value="Winged helix-like DNA-binding domain superfamily/Winged helix DNA-binding domain"/>
    <property type="match status" value="1"/>
</dbReference>
<evidence type="ECO:0000256" key="4">
    <source>
        <dbReference type="SAM" id="MobiDB-lite"/>
    </source>
</evidence>
<dbReference type="EMBL" id="AP022642">
    <property type="protein sequence ID" value="BCA27003.1"/>
    <property type="molecule type" value="Genomic_DNA"/>
</dbReference>
<dbReference type="InterPro" id="IPR036388">
    <property type="entry name" value="WH-like_DNA-bd_sf"/>
</dbReference>
<keyword evidence="2" id="KW-0238">DNA-binding</keyword>
<reference evidence="6 11" key="1">
    <citation type="submission" date="2019-12" db="EMBL/GenBank/DDBJ databases">
        <title>complete genome sequences of Pseudomonas otitidis str. WP8-S17-CRE-03 isolated from wastewater treatment plant effluent.</title>
        <authorList>
            <person name="Sekizuka T."/>
            <person name="Itokawa K."/>
            <person name="Yatsu K."/>
            <person name="Inamine Y."/>
            <person name="Kuroda M."/>
        </authorList>
    </citation>
    <scope>NUCLEOTIDE SEQUENCE [LARGE SCALE GENOMIC DNA]</scope>
    <source>
        <strain evidence="6 11">WP8-S17-CRE-03</strain>
    </source>
</reference>
<dbReference type="InterPro" id="IPR011991">
    <property type="entry name" value="ArsR-like_HTH"/>
</dbReference>